<dbReference type="Proteomes" id="UP000280834">
    <property type="component" value="Unassembled WGS sequence"/>
</dbReference>
<dbReference type="AlphaFoldDB" id="A0A0R3QAY0"/>
<dbReference type="WBParaSite" id="BTMF_0000350101-mRNA-1">
    <property type="protein sequence ID" value="BTMF_0000350101-mRNA-1"/>
    <property type="gene ID" value="BTMF_0000350101"/>
</dbReference>
<keyword evidence="2" id="KW-1185">Reference proteome</keyword>
<protein>
    <submittedName>
        <fullName evidence="3">COesterase domain-containing protein</fullName>
    </submittedName>
</protein>
<name>A0A0R3QAY0_9BILA</name>
<gene>
    <name evidence="1" type="ORF">BTMF_LOCUS2812</name>
</gene>
<dbReference type="EMBL" id="UZAG01002405">
    <property type="protein sequence ID" value="VDO13398.1"/>
    <property type="molecule type" value="Genomic_DNA"/>
</dbReference>
<evidence type="ECO:0000313" key="2">
    <source>
        <dbReference type="Proteomes" id="UP000280834"/>
    </source>
</evidence>
<reference evidence="3" key="1">
    <citation type="submission" date="2017-02" db="UniProtKB">
        <authorList>
            <consortium name="WormBaseParasite"/>
        </authorList>
    </citation>
    <scope>IDENTIFICATION</scope>
</reference>
<evidence type="ECO:0000313" key="3">
    <source>
        <dbReference type="WBParaSite" id="BTMF_0000350101-mRNA-1"/>
    </source>
</evidence>
<organism evidence="3">
    <name type="scientific">Brugia timori</name>
    <dbReference type="NCBI Taxonomy" id="42155"/>
    <lineage>
        <taxon>Eukaryota</taxon>
        <taxon>Metazoa</taxon>
        <taxon>Ecdysozoa</taxon>
        <taxon>Nematoda</taxon>
        <taxon>Chromadorea</taxon>
        <taxon>Rhabditida</taxon>
        <taxon>Spirurina</taxon>
        <taxon>Spiruromorpha</taxon>
        <taxon>Filarioidea</taxon>
        <taxon>Onchocercidae</taxon>
        <taxon>Brugia</taxon>
    </lineage>
</organism>
<sequence length="82" mass="9403">MYPTLVPVPSSDAAAAYQAVSTFLFLLNNSFMKEETNIKEATTMIYAFWEFAVPGSGRTFKEHDFRNTPDTCMHINYIRNNK</sequence>
<proteinExistence type="predicted"/>
<evidence type="ECO:0000313" key="1">
    <source>
        <dbReference type="EMBL" id="VDO13398.1"/>
    </source>
</evidence>
<reference evidence="1 2" key="2">
    <citation type="submission" date="2018-11" db="EMBL/GenBank/DDBJ databases">
        <authorList>
            <consortium name="Pathogen Informatics"/>
        </authorList>
    </citation>
    <scope>NUCLEOTIDE SEQUENCE [LARGE SCALE GENOMIC DNA]</scope>
</reference>
<accession>A0A0R3QAY0</accession>